<protein>
    <recommendedName>
        <fullName evidence="4">DUF4381 domain-containing protein</fullName>
    </recommendedName>
</protein>
<dbReference type="AlphaFoldDB" id="E1JTI8"/>
<gene>
    <name evidence="2" type="ORF">DesfrDRAFT_0937</name>
</gene>
<evidence type="ECO:0008006" key="4">
    <source>
        <dbReference type="Google" id="ProtNLM"/>
    </source>
</evidence>
<reference evidence="2 3" key="1">
    <citation type="submission" date="2010-08" db="EMBL/GenBank/DDBJ databases">
        <title>The draft genome of Desulfovibrio fructosovorans JJ.</title>
        <authorList>
            <consortium name="US DOE Joint Genome Institute (JGI-PGF)"/>
            <person name="Lucas S."/>
            <person name="Copeland A."/>
            <person name="Lapidus A."/>
            <person name="Cheng J.-F."/>
            <person name="Bruce D."/>
            <person name="Goodwin L."/>
            <person name="Pitluck S."/>
            <person name="Land M.L."/>
            <person name="Hauser L."/>
            <person name="Chang Y.-J."/>
            <person name="Jeffries C."/>
            <person name="Wall J.D."/>
            <person name="Stahl D.A."/>
            <person name="Arkin A.P."/>
            <person name="Dehal P."/>
            <person name="Stolyar S.M."/>
            <person name="Hazen T.C."/>
            <person name="Woyke T.J."/>
        </authorList>
    </citation>
    <scope>NUCLEOTIDE SEQUENCE [LARGE SCALE GENOMIC DNA]</scope>
    <source>
        <strain evidence="2 3">JJ</strain>
    </source>
</reference>
<dbReference type="STRING" id="596151.DesfrDRAFT_0937"/>
<proteinExistence type="predicted"/>
<organism evidence="2 3">
    <name type="scientific">Solidesulfovibrio fructosivorans JJ]</name>
    <dbReference type="NCBI Taxonomy" id="596151"/>
    <lineage>
        <taxon>Bacteria</taxon>
        <taxon>Pseudomonadati</taxon>
        <taxon>Thermodesulfobacteriota</taxon>
        <taxon>Desulfovibrionia</taxon>
        <taxon>Desulfovibrionales</taxon>
        <taxon>Desulfovibrionaceae</taxon>
        <taxon>Solidesulfovibrio</taxon>
    </lineage>
</organism>
<name>E1JTI8_SOLFR</name>
<evidence type="ECO:0000256" key="1">
    <source>
        <dbReference type="SAM" id="Phobius"/>
    </source>
</evidence>
<dbReference type="OrthoDB" id="9857679at2"/>
<keyword evidence="1" id="KW-0472">Membrane</keyword>
<feature type="transmembrane region" description="Helical" evidence="1">
    <location>
        <begin position="20"/>
        <end position="39"/>
    </location>
</feature>
<dbReference type="EMBL" id="AECZ01000004">
    <property type="protein sequence ID" value="EFL52448.1"/>
    <property type="molecule type" value="Genomic_DNA"/>
</dbReference>
<evidence type="ECO:0000313" key="2">
    <source>
        <dbReference type="EMBL" id="EFL52448.1"/>
    </source>
</evidence>
<keyword evidence="1" id="KW-1133">Transmembrane helix</keyword>
<keyword evidence="3" id="KW-1185">Reference proteome</keyword>
<evidence type="ECO:0000313" key="3">
    <source>
        <dbReference type="Proteomes" id="UP000006250"/>
    </source>
</evidence>
<dbReference type="eggNOG" id="ENOG5031D82">
    <property type="taxonomic scope" value="Bacteria"/>
</dbReference>
<accession>E1JTI8</accession>
<comment type="caution">
    <text evidence="2">The sequence shown here is derived from an EMBL/GenBank/DDBJ whole genome shotgun (WGS) entry which is preliminary data.</text>
</comment>
<dbReference type="RefSeq" id="WP_005991573.1">
    <property type="nucleotide sequence ID" value="NZ_AECZ01000004.1"/>
</dbReference>
<dbReference type="Proteomes" id="UP000006250">
    <property type="component" value="Unassembled WGS sequence"/>
</dbReference>
<sequence>MDDIRDIKGPVGLPAGLSGLGLALALALLAVGGLAVWRWRRERCAPGRRALARVRAGLAALTADAPDLDDRDYYYRLAALAREALAARFALPATAMTTAEILPRLDALPGAEREALAGLFARADGARYAGREVAGADRLGDTQAVARLAARGLAC</sequence>
<keyword evidence="1" id="KW-0812">Transmembrane</keyword>